<evidence type="ECO:0000259" key="1">
    <source>
        <dbReference type="PROSITE" id="PS50075"/>
    </source>
</evidence>
<dbReference type="RefSeq" id="WP_220648369.1">
    <property type="nucleotide sequence ID" value="NZ_CP080647.1"/>
</dbReference>
<dbReference type="SUPFAM" id="SSF47336">
    <property type="entry name" value="ACP-like"/>
    <property type="match status" value="1"/>
</dbReference>
<organism evidence="2 3">
    <name type="scientific">Streptomyces akebiae</name>
    <dbReference type="NCBI Taxonomy" id="2865673"/>
    <lineage>
        <taxon>Bacteria</taxon>
        <taxon>Bacillati</taxon>
        <taxon>Actinomycetota</taxon>
        <taxon>Actinomycetes</taxon>
        <taxon>Kitasatosporales</taxon>
        <taxon>Streptomycetaceae</taxon>
        <taxon>Streptomyces</taxon>
    </lineage>
</organism>
<dbReference type="Pfam" id="PF00501">
    <property type="entry name" value="AMP-binding"/>
    <property type="match status" value="1"/>
</dbReference>
<protein>
    <submittedName>
        <fullName evidence="2">Amino acid adenylation domain-containing protein</fullName>
    </submittedName>
</protein>
<dbReference type="SUPFAM" id="SSF160582">
    <property type="entry name" value="MbtH-like"/>
    <property type="match status" value="1"/>
</dbReference>
<dbReference type="Gene3D" id="3.90.820.10">
    <property type="entry name" value="Structural Genomics, Unknown Function 30-nov-00 1gh9 Mol_id"/>
    <property type="match status" value="1"/>
</dbReference>
<proteinExistence type="predicted"/>
<name>A0ABX8XUH4_9ACTN</name>
<dbReference type="Pfam" id="PF13193">
    <property type="entry name" value="AMP-binding_C"/>
    <property type="match status" value="1"/>
</dbReference>
<dbReference type="Gene3D" id="1.10.1200.10">
    <property type="entry name" value="ACP-like"/>
    <property type="match status" value="1"/>
</dbReference>
<sequence>MTAETAPDLYRLVRADDGTPSMWPSGRPLPPGWHPTGFEGSREECVAHADQLTDDGHDRSAALPGSPGTLVELFRNTARRHPDRPAVSDDTTSLSYAELDRRSTMVAALLRERGVGPEHRVAYHLRRGAPVFVTLLGILKAGAAYVPVDTRYPDARRDLMLTESRPTLVITDPGQSAGVASAGTDVWEFDLDGLAEPRQPLPDVHHENVACLLFTSGSSGTPKGVMLEHRNIVHFATNPALPALTPKDRVGHVSSLSFDAFHFETWCAFAAGAEIVVLPTMPDLLTGDIGRELRRRRVTAMLVPTMALNHVVKEDRDAFATLRVLHTGGDVILPEACRQLLSGSFSGEFYNLYGPTEGTTACSAHRIAGVPDGEDDVPIGRELAGTELLVLDASLEAVPDGTVGELHILGAGVARGYLARPGLTAERFLPDPHSTGNRMYATGDLVLRGSDGALRYVGRADDQVKIRGYRVEPREVERILTRHPQLQEVAVLTAGTGTDRHLVALVVPHDEVSLRELRAYAQEAMPDYMVPSSLVKVAEIPANDHGKRDTGRLAEILDAHLRHRADHVQPRDETEKFLAELWSELLAVEEIGVHDDFFALGGNSLLAFRMQRRLVRELAVDISAREILTTSELGALAGIVRMRREESATA</sequence>
<dbReference type="PANTHER" id="PTHR45527">
    <property type="entry name" value="NONRIBOSOMAL PEPTIDE SYNTHETASE"/>
    <property type="match status" value="1"/>
</dbReference>
<gene>
    <name evidence="2" type="ORF">K1J60_26435</name>
</gene>
<dbReference type="InterPro" id="IPR000873">
    <property type="entry name" value="AMP-dep_synth/lig_dom"/>
</dbReference>
<dbReference type="InterPro" id="IPR005153">
    <property type="entry name" value="MbtH-like_dom"/>
</dbReference>
<dbReference type="Proteomes" id="UP000827138">
    <property type="component" value="Chromosome"/>
</dbReference>
<evidence type="ECO:0000313" key="3">
    <source>
        <dbReference type="Proteomes" id="UP000827138"/>
    </source>
</evidence>
<dbReference type="InterPro" id="IPR010071">
    <property type="entry name" value="AA_adenyl_dom"/>
</dbReference>
<evidence type="ECO:0000313" key="2">
    <source>
        <dbReference type="EMBL" id="QYX79585.1"/>
    </source>
</evidence>
<dbReference type="InterPro" id="IPR045851">
    <property type="entry name" value="AMP-bd_C_sf"/>
</dbReference>
<dbReference type="PROSITE" id="PS50075">
    <property type="entry name" value="CARRIER"/>
    <property type="match status" value="1"/>
</dbReference>
<dbReference type="Pfam" id="PF00550">
    <property type="entry name" value="PP-binding"/>
    <property type="match status" value="1"/>
</dbReference>
<dbReference type="InterPro" id="IPR036736">
    <property type="entry name" value="ACP-like_sf"/>
</dbReference>
<reference evidence="2 3" key="1">
    <citation type="submission" date="2021-08" db="EMBL/GenBank/DDBJ databases">
        <authorList>
            <person name="Ping M."/>
        </authorList>
    </citation>
    <scope>NUCLEOTIDE SEQUENCE [LARGE SCALE GENOMIC DNA]</scope>
    <source>
        <strain evidence="2 3">MG28</strain>
    </source>
</reference>
<dbReference type="SMART" id="SM00923">
    <property type="entry name" value="MbtH"/>
    <property type="match status" value="1"/>
</dbReference>
<dbReference type="NCBIfam" id="TIGR01733">
    <property type="entry name" value="AA-adenyl-dom"/>
    <property type="match status" value="1"/>
</dbReference>
<dbReference type="InterPro" id="IPR009081">
    <property type="entry name" value="PP-bd_ACP"/>
</dbReference>
<dbReference type="Gene3D" id="3.40.50.980">
    <property type="match status" value="2"/>
</dbReference>
<dbReference type="Gene3D" id="3.30.300.30">
    <property type="match status" value="1"/>
</dbReference>
<dbReference type="PROSITE" id="PS00455">
    <property type="entry name" value="AMP_BINDING"/>
    <property type="match status" value="1"/>
</dbReference>
<dbReference type="SUPFAM" id="SSF56801">
    <property type="entry name" value="Acetyl-CoA synthetase-like"/>
    <property type="match status" value="1"/>
</dbReference>
<dbReference type="Pfam" id="PF03621">
    <property type="entry name" value="MbtH"/>
    <property type="match status" value="1"/>
</dbReference>
<keyword evidence="3" id="KW-1185">Reference proteome</keyword>
<feature type="domain" description="Carrier" evidence="1">
    <location>
        <begin position="569"/>
        <end position="644"/>
    </location>
</feature>
<dbReference type="InterPro" id="IPR025110">
    <property type="entry name" value="AMP-bd_C"/>
</dbReference>
<dbReference type="InterPro" id="IPR038020">
    <property type="entry name" value="MbtH-like_sf"/>
</dbReference>
<accession>A0ABX8XUH4</accession>
<dbReference type="Gene3D" id="2.30.38.10">
    <property type="entry name" value="Luciferase, Domain 3"/>
    <property type="match status" value="1"/>
</dbReference>
<dbReference type="EMBL" id="CP080647">
    <property type="protein sequence ID" value="QYX79585.1"/>
    <property type="molecule type" value="Genomic_DNA"/>
</dbReference>
<dbReference type="PANTHER" id="PTHR45527:SF1">
    <property type="entry name" value="FATTY ACID SYNTHASE"/>
    <property type="match status" value="1"/>
</dbReference>
<dbReference type="InterPro" id="IPR020845">
    <property type="entry name" value="AMP-binding_CS"/>
</dbReference>
<dbReference type="CDD" id="cd05930">
    <property type="entry name" value="A_NRPS"/>
    <property type="match status" value="1"/>
</dbReference>